<protein>
    <recommendedName>
        <fullName evidence="10">Protein FLX-like 3</fullName>
    </recommendedName>
</protein>
<gene>
    <name evidence="8" type="ORF">MUK42_16778</name>
</gene>
<keyword evidence="4 6" id="KW-0175">Coiled coil</keyword>
<dbReference type="GO" id="GO:0030154">
    <property type="term" value="P:cell differentiation"/>
    <property type="evidence" value="ECO:0007669"/>
    <property type="project" value="UniProtKB-KW"/>
</dbReference>
<evidence type="ECO:0000256" key="7">
    <source>
        <dbReference type="SAM" id="MobiDB-lite"/>
    </source>
</evidence>
<evidence type="ECO:0000256" key="1">
    <source>
        <dbReference type="ARBA" id="ARBA00005405"/>
    </source>
</evidence>
<organism evidence="8 9">
    <name type="scientific">Musa troglodytarum</name>
    <name type="common">fe'i banana</name>
    <dbReference type="NCBI Taxonomy" id="320322"/>
    <lineage>
        <taxon>Eukaryota</taxon>
        <taxon>Viridiplantae</taxon>
        <taxon>Streptophyta</taxon>
        <taxon>Embryophyta</taxon>
        <taxon>Tracheophyta</taxon>
        <taxon>Spermatophyta</taxon>
        <taxon>Magnoliopsida</taxon>
        <taxon>Liliopsida</taxon>
        <taxon>Zingiberales</taxon>
        <taxon>Musaceae</taxon>
        <taxon>Musa</taxon>
    </lineage>
</organism>
<keyword evidence="2" id="KW-0217">Developmental protein</keyword>
<keyword evidence="9" id="KW-1185">Reference proteome</keyword>
<dbReference type="GO" id="GO:0009908">
    <property type="term" value="P:flower development"/>
    <property type="evidence" value="ECO:0007669"/>
    <property type="project" value="UniProtKB-KW"/>
</dbReference>
<dbReference type="AlphaFoldDB" id="A0A9E7HC86"/>
<evidence type="ECO:0000256" key="4">
    <source>
        <dbReference type="ARBA" id="ARBA00023054"/>
    </source>
</evidence>
<dbReference type="Gene3D" id="1.10.287.1490">
    <property type="match status" value="1"/>
</dbReference>
<evidence type="ECO:0000313" key="8">
    <source>
        <dbReference type="EMBL" id="URE27168.1"/>
    </source>
</evidence>
<evidence type="ECO:0000256" key="6">
    <source>
        <dbReference type="SAM" id="Coils"/>
    </source>
</evidence>
<keyword evidence="5" id="KW-0287">Flowering</keyword>
<dbReference type="OrthoDB" id="2018286at2759"/>
<evidence type="ECO:0000256" key="3">
    <source>
        <dbReference type="ARBA" id="ARBA00022782"/>
    </source>
</evidence>
<dbReference type="PANTHER" id="PTHR33405">
    <property type="entry name" value="PROTEIN FLX-LIKE 2"/>
    <property type="match status" value="1"/>
</dbReference>
<dbReference type="Proteomes" id="UP001055439">
    <property type="component" value="Chromosome 8"/>
</dbReference>
<evidence type="ECO:0000256" key="5">
    <source>
        <dbReference type="ARBA" id="ARBA00023089"/>
    </source>
</evidence>
<feature type="compositionally biased region" description="Low complexity" evidence="7">
    <location>
        <begin position="181"/>
        <end position="192"/>
    </location>
</feature>
<evidence type="ECO:0000313" key="9">
    <source>
        <dbReference type="Proteomes" id="UP001055439"/>
    </source>
</evidence>
<sequence>MSGSQYRRGKLFVRTNKAPRFTDTGDPDAFLSALQIVLLQYQSYSQSILNCCSILKKSLQIPLTLGHELQFEVLLLPLPTCKCSIVGRHAKTANDPELVVLSAPASPTSCVPSTTEFKVLACSLRRSLATRTANKDRAEESANLEKDVGAVGAGGARRCDAAAAAGVVPLQALVHLRRRSTTSSPSAPATTSCKSPIPHPSSSSFACLNFYFFSGLLKEKKKMHVRLNNHLEWNTFAFKGKENINAMSSVIPKAGKLVIDNCSSGDHMNSSASSERAMTAIFFGSESVNHKQLFTSPILFLHDKLLMLRLMPPSEHSMALPPPIKMAGRGRVPRQAFEDVRRGYPVPPEGPFFGGPVPRPPHPAALEEELELQMMDIRRLLADNRGLADDRAAFHRELIAAKEELHRMNLVIADIRAEKEAHARELIEKGLKLEADLRATEPLRDEVVQLRAEIKRLTAMRQELTEQVRSLTQDLTRARADNKQIPAMKAEIDELRQELIHLRMSIEYEKKGNFELMEQRQSMEKNLVSMAREIEKLRADLANADGRPRGVGGGYPSSYGSPEGLFPSSYGYEYGFQPPVADKAPLYGAGSGSWGAVDKARAPRRCYTLMLATPQECSRFLKVTTFISVFIKLVKLLGLIVTLYHGDVRESIAFSDEKTLAASLGPF</sequence>
<evidence type="ECO:0000256" key="2">
    <source>
        <dbReference type="ARBA" id="ARBA00022473"/>
    </source>
</evidence>
<reference evidence="8" key="1">
    <citation type="submission" date="2022-05" db="EMBL/GenBank/DDBJ databases">
        <title>The Musa troglodytarum L. genome provides insights into the mechanism of non-climacteric behaviour and enrichment of carotenoids.</title>
        <authorList>
            <person name="Wang J."/>
        </authorList>
    </citation>
    <scope>NUCLEOTIDE SEQUENCE</scope>
    <source>
        <tissue evidence="8">Leaf</tissue>
    </source>
</reference>
<dbReference type="PANTHER" id="PTHR33405:SF20">
    <property type="entry name" value="PROTEIN FLX-LIKE 3"/>
    <property type="match status" value="1"/>
</dbReference>
<feature type="region of interest" description="Disordered" evidence="7">
    <location>
        <begin position="178"/>
        <end position="200"/>
    </location>
</feature>
<comment type="similarity">
    <text evidence="1">Belongs to the FLX family.</text>
</comment>
<dbReference type="EMBL" id="CP097510">
    <property type="protein sequence ID" value="URE27168.1"/>
    <property type="molecule type" value="Genomic_DNA"/>
</dbReference>
<name>A0A9E7HC86_9LILI</name>
<accession>A0A9E7HC86</accession>
<feature type="coiled-coil region" evidence="6">
    <location>
        <begin position="447"/>
        <end position="547"/>
    </location>
</feature>
<dbReference type="InterPro" id="IPR040353">
    <property type="entry name" value="FLX/FLX-like"/>
</dbReference>
<keyword evidence="3" id="KW-0221">Differentiation</keyword>
<evidence type="ECO:0008006" key="10">
    <source>
        <dbReference type="Google" id="ProtNLM"/>
    </source>
</evidence>
<proteinExistence type="inferred from homology"/>